<dbReference type="Pfam" id="PF13631">
    <property type="entry name" value="Cytochrom_B_N_2"/>
    <property type="match status" value="1"/>
</dbReference>
<dbReference type="Proteomes" id="UP000237822">
    <property type="component" value="Unassembled WGS sequence"/>
</dbReference>
<evidence type="ECO:0000256" key="15">
    <source>
        <dbReference type="ARBA" id="ARBA00023136"/>
    </source>
</evidence>
<comment type="subcellular location">
    <subcellularLocation>
        <location evidence="2">Cell membrane</location>
        <topology evidence="2">Multi-pass membrane protein</topology>
    </subcellularLocation>
</comment>
<accession>A0A2T0UXL1</accession>
<proteinExistence type="predicted"/>
<keyword evidence="22" id="KW-1185">Reference proteome</keyword>
<dbReference type="Gene3D" id="1.20.810.10">
    <property type="entry name" value="Cytochrome Bc1 Complex, Chain C"/>
    <property type="match status" value="1"/>
</dbReference>
<feature type="transmembrane region" description="Helical" evidence="19">
    <location>
        <begin position="397"/>
        <end position="415"/>
    </location>
</feature>
<feature type="transmembrane region" description="Helical" evidence="19">
    <location>
        <begin position="132"/>
        <end position="153"/>
    </location>
</feature>
<evidence type="ECO:0000256" key="11">
    <source>
        <dbReference type="ARBA" id="ARBA00022967"/>
    </source>
</evidence>
<dbReference type="GO" id="GO:0008121">
    <property type="term" value="F:quinol-cytochrome-c reductase activity"/>
    <property type="evidence" value="ECO:0007669"/>
    <property type="project" value="UniProtKB-EC"/>
</dbReference>
<comment type="caution">
    <text evidence="21">The sequence shown here is derived from an EMBL/GenBank/DDBJ whole genome shotgun (WGS) entry which is preliminary data.</text>
</comment>
<dbReference type="InterPro" id="IPR016174">
    <property type="entry name" value="Di-haem_cyt_TM"/>
</dbReference>
<feature type="transmembrane region" description="Helical" evidence="19">
    <location>
        <begin position="231"/>
        <end position="255"/>
    </location>
</feature>
<dbReference type="GO" id="GO:0046872">
    <property type="term" value="F:metal ion binding"/>
    <property type="evidence" value="ECO:0007669"/>
    <property type="project" value="UniProtKB-KW"/>
</dbReference>
<protein>
    <recommendedName>
        <fullName evidence="4">Cytochrome bc1 complex cytochrome b subunit</fullName>
        <ecNumber evidence="3">7.1.1.8</ecNumber>
    </recommendedName>
    <alternativeName>
        <fullName evidence="17">Cytochrome bc1 reductase complex subunit QcrB</fullName>
    </alternativeName>
</protein>
<evidence type="ECO:0000256" key="16">
    <source>
        <dbReference type="ARBA" id="ARBA00029351"/>
    </source>
</evidence>
<feature type="region of interest" description="Disordered" evidence="18">
    <location>
        <begin position="567"/>
        <end position="615"/>
    </location>
</feature>
<keyword evidence="11" id="KW-1278">Translocase</keyword>
<feature type="transmembrane region" description="Helical" evidence="19">
    <location>
        <begin position="69"/>
        <end position="89"/>
    </location>
</feature>
<dbReference type="GO" id="GO:0005886">
    <property type="term" value="C:plasma membrane"/>
    <property type="evidence" value="ECO:0007669"/>
    <property type="project" value="UniProtKB-SubCell"/>
</dbReference>
<evidence type="ECO:0000256" key="7">
    <source>
        <dbReference type="ARBA" id="ARBA00022617"/>
    </source>
</evidence>
<evidence type="ECO:0000256" key="14">
    <source>
        <dbReference type="ARBA" id="ARBA00023004"/>
    </source>
</evidence>
<comment type="cofactor">
    <cofactor evidence="1">
        <name>heme</name>
        <dbReference type="ChEBI" id="CHEBI:30413"/>
    </cofactor>
</comment>
<keyword evidence="6" id="KW-1003">Cell membrane</keyword>
<feature type="transmembrane region" description="Helical" evidence="19">
    <location>
        <begin position="435"/>
        <end position="452"/>
    </location>
</feature>
<dbReference type="AlphaFoldDB" id="A0A2T0UXL1"/>
<keyword evidence="14" id="KW-0408">Iron</keyword>
<dbReference type="RefSeq" id="WP_106296657.1">
    <property type="nucleotide sequence ID" value="NZ_PVTI01000004.1"/>
</dbReference>
<dbReference type="OrthoDB" id="9804503at2"/>
<evidence type="ECO:0000256" key="19">
    <source>
        <dbReference type="SAM" id="Phobius"/>
    </source>
</evidence>
<dbReference type="PANTHER" id="PTHR19271:SF16">
    <property type="entry name" value="CYTOCHROME B"/>
    <property type="match status" value="1"/>
</dbReference>
<keyword evidence="9 19" id="KW-0812">Transmembrane</keyword>
<evidence type="ECO:0000256" key="5">
    <source>
        <dbReference type="ARBA" id="ARBA00022448"/>
    </source>
</evidence>
<organism evidence="21 22">
    <name type="scientific">Knoellia remsis</name>
    <dbReference type="NCBI Taxonomy" id="407159"/>
    <lineage>
        <taxon>Bacteria</taxon>
        <taxon>Bacillati</taxon>
        <taxon>Actinomycetota</taxon>
        <taxon>Actinomycetes</taxon>
        <taxon>Micrococcales</taxon>
        <taxon>Intrasporangiaceae</taxon>
        <taxon>Knoellia</taxon>
    </lineage>
</organism>
<feature type="region of interest" description="Disordered" evidence="18">
    <location>
        <begin position="1"/>
        <end position="23"/>
    </location>
</feature>
<feature type="compositionally biased region" description="Basic and acidic residues" evidence="18">
    <location>
        <begin position="11"/>
        <end position="22"/>
    </location>
</feature>
<feature type="transmembrane region" description="Helical" evidence="19">
    <location>
        <begin position="346"/>
        <end position="376"/>
    </location>
</feature>
<evidence type="ECO:0000256" key="2">
    <source>
        <dbReference type="ARBA" id="ARBA00004651"/>
    </source>
</evidence>
<keyword evidence="13 19" id="KW-1133">Transmembrane helix</keyword>
<evidence type="ECO:0000256" key="17">
    <source>
        <dbReference type="ARBA" id="ARBA00029568"/>
    </source>
</evidence>
<dbReference type="GO" id="GO:0016491">
    <property type="term" value="F:oxidoreductase activity"/>
    <property type="evidence" value="ECO:0007669"/>
    <property type="project" value="InterPro"/>
</dbReference>
<dbReference type="PANTHER" id="PTHR19271">
    <property type="entry name" value="CYTOCHROME B"/>
    <property type="match status" value="1"/>
</dbReference>
<dbReference type="PROSITE" id="PS51002">
    <property type="entry name" value="CYTB_NTER"/>
    <property type="match status" value="1"/>
</dbReference>
<keyword evidence="7" id="KW-0349">Heme</keyword>
<evidence type="ECO:0000259" key="20">
    <source>
        <dbReference type="PROSITE" id="PS51002"/>
    </source>
</evidence>
<name>A0A2T0UXL1_9MICO</name>
<evidence type="ECO:0000256" key="3">
    <source>
        <dbReference type="ARBA" id="ARBA00012951"/>
    </source>
</evidence>
<evidence type="ECO:0000256" key="1">
    <source>
        <dbReference type="ARBA" id="ARBA00001971"/>
    </source>
</evidence>
<feature type="domain" description="Cytochrome b/b6 N-terminal region profile" evidence="20">
    <location>
        <begin position="36"/>
        <end position="262"/>
    </location>
</feature>
<evidence type="ECO:0000256" key="18">
    <source>
        <dbReference type="SAM" id="MobiDB-lite"/>
    </source>
</evidence>
<evidence type="ECO:0000256" key="9">
    <source>
        <dbReference type="ARBA" id="ARBA00022692"/>
    </source>
</evidence>
<dbReference type="EMBL" id="PVTI01000004">
    <property type="protein sequence ID" value="PRY62663.1"/>
    <property type="molecule type" value="Genomic_DNA"/>
</dbReference>
<keyword evidence="15 19" id="KW-0472">Membrane</keyword>
<evidence type="ECO:0000256" key="6">
    <source>
        <dbReference type="ARBA" id="ARBA00022475"/>
    </source>
</evidence>
<keyword evidence="12" id="KW-0249">Electron transport</keyword>
<feature type="transmembrane region" description="Helical" evidence="19">
    <location>
        <begin position="287"/>
        <end position="308"/>
    </location>
</feature>
<evidence type="ECO:0000256" key="10">
    <source>
        <dbReference type="ARBA" id="ARBA00022723"/>
    </source>
</evidence>
<evidence type="ECO:0000313" key="21">
    <source>
        <dbReference type="EMBL" id="PRY62663.1"/>
    </source>
</evidence>
<evidence type="ECO:0000313" key="22">
    <source>
        <dbReference type="Proteomes" id="UP000237822"/>
    </source>
</evidence>
<dbReference type="GO" id="GO:0022904">
    <property type="term" value="P:respiratory electron transport chain"/>
    <property type="evidence" value="ECO:0007669"/>
    <property type="project" value="InterPro"/>
</dbReference>
<keyword evidence="8" id="KW-0679">Respiratory chain</keyword>
<dbReference type="InterPro" id="IPR027387">
    <property type="entry name" value="Cytb/b6-like_sf"/>
</dbReference>
<dbReference type="InterPro" id="IPR005797">
    <property type="entry name" value="Cyt_b/b6_N"/>
</dbReference>
<reference evidence="21 22" key="1">
    <citation type="submission" date="2018-03" db="EMBL/GenBank/DDBJ databases">
        <title>Genomic Encyclopedia of Archaeal and Bacterial Type Strains, Phase II (KMG-II): from individual species to whole genera.</title>
        <authorList>
            <person name="Goeker M."/>
        </authorList>
    </citation>
    <scope>NUCLEOTIDE SEQUENCE [LARGE SCALE GENOMIC DNA]</scope>
    <source>
        <strain evidence="21 22">ATCC BAA-1496</strain>
    </source>
</reference>
<dbReference type="EC" id="7.1.1.8" evidence="3"/>
<sequence>MSTETYPSGRPADRLRDGDRPVAHAPSAAARKAGGVAGWIDDRTSAAKGVNYLLRKVFPDHWSFMLGEIAMYSMIVCLLSGALLTLWFVPSAGHTVYDGSYVPLRGQGMSEAYASTLNISFDIKGGLIIRQIHHWAALMFIIGLTVHMFRVFFTGAFRKPRELNWVIGSVLALLAIIEGFAGYSLPDDLLSGTGIRAMEGFVQTAPVIGSYLAYAIFGGPFPGEMIIPRLYSAHVLLIPAILVGLFTAHIVIVALQKHTQFPGPGRTNDNVVGYRVMPVYAAKAGGFFFIVFGVIALIAGLFTINPIWAYGPYDPSPVTAGSQPDWYMGFADGALRLLPGWLEFEFFGFTLSLNIALGALVLLPLVYTVLGAYPFFERWVTGDNREHHLLERPRNNPTRTGIGMAGITAYSVFFFAAGNDIMAIKLGLSINDITWIFRIGLFVFPVLAFWVTKRICLSLQRRDRETVLHGFESGRIIRGADGSFHERHDPLNKYDQWILVQHEPATPMQLTAEADENGVASPAARKDRLRAKVSQWWYKDAVNPVTPAELAAAHHDGHEAEALEAPLDYEGIEGRQDHAGGEGGEGADTDVKRDDESDRDSDVDSGIGSASRLRE</sequence>
<evidence type="ECO:0000256" key="4">
    <source>
        <dbReference type="ARBA" id="ARBA00016116"/>
    </source>
</evidence>
<feature type="compositionally biased region" description="Basic and acidic residues" evidence="18">
    <location>
        <begin position="589"/>
        <end position="602"/>
    </location>
</feature>
<keyword evidence="5" id="KW-0813">Transport</keyword>
<comment type="catalytic activity">
    <reaction evidence="16">
        <text>a quinol + 2 Fe(III)-[cytochrome c](out) = a quinone + 2 Fe(II)-[cytochrome c](out) + 2 H(+)(out)</text>
        <dbReference type="Rhea" id="RHEA:11484"/>
        <dbReference type="Rhea" id="RHEA-COMP:10350"/>
        <dbReference type="Rhea" id="RHEA-COMP:14399"/>
        <dbReference type="ChEBI" id="CHEBI:15378"/>
        <dbReference type="ChEBI" id="CHEBI:24646"/>
        <dbReference type="ChEBI" id="CHEBI:29033"/>
        <dbReference type="ChEBI" id="CHEBI:29034"/>
        <dbReference type="ChEBI" id="CHEBI:132124"/>
        <dbReference type="EC" id="7.1.1.8"/>
    </reaction>
</comment>
<dbReference type="SUPFAM" id="SSF81342">
    <property type="entry name" value="Transmembrane di-heme cytochromes"/>
    <property type="match status" value="1"/>
</dbReference>
<keyword evidence="10" id="KW-0479">Metal-binding</keyword>
<feature type="transmembrane region" description="Helical" evidence="19">
    <location>
        <begin position="165"/>
        <end position="185"/>
    </location>
</feature>
<evidence type="ECO:0000256" key="8">
    <source>
        <dbReference type="ARBA" id="ARBA00022660"/>
    </source>
</evidence>
<evidence type="ECO:0000256" key="13">
    <source>
        <dbReference type="ARBA" id="ARBA00022989"/>
    </source>
</evidence>
<dbReference type="FunFam" id="1.20.810.10:FF:000007">
    <property type="entry name" value="Ubiquinol-cytochrome C reductase B subunit"/>
    <property type="match status" value="1"/>
</dbReference>
<evidence type="ECO:0000256" key="12">
    <source>
        <dbReference type="ARBA" id="ARBA00022982"/>
    </source>
</evidence>
<gene>
    <name evidence="21" type="ORF">BCF74_10499</name>
</gene>